<dbReference type="InterPro" id="IPR029044">
    <property type="entry name" value="Nucleotide-diphossugar_trans"/>
</dbReference>
<keyword evidence="2" id="KW-1185">Reference proteome</keyword>
<dbReference type="Proteomes" id="UP000270094">
    <property type="component" value="Unassembled WGS sequence"/>
</dbReference>
<proteinExistence type="predicted"/>
<dbReference type="SUPFAM" id="SSF53448">
    <property type="entry name" value="Nucleotide-diphospho-sugar transferases"/>
    <property type="match status" value="1"/>
</dbReference>
<dbReference type="OrthoDB" id="532420at2759"/>
<protein>
    <submittedName>
        <fullName evidence="1">Uncharacterized protein</fullName>
    </submittedName>
</protein>
<gene>
    <name evidence="1" type="ORF">SVUK_LOCUS18225</name>
</gene>
<organism evidence="1 2">
    <name type="scientific">Strongylus vulgaris</name>
    <name type="common">Blood worm</name>
    <dbReference type="NCBI Taxonomy" id="40348"/>
    <lineage>
        <taxon>Eukaryota</taxon>
        <taxon>Metazoa</taxon>
        <taxon>Ecdysozoa</taxon>
        <taxon>Nematoda</taxon>
        <taxon>Chromadorea</taxon>
        <taxon>Rhabditida</taxon>
        <taxon>Rhabditina</taxon>
        <taxon>Rhabditomorpha</taxon>
        <taxon>Strongyloidea</taxon>
        <taxon>Strongylidae</taxon>
        <taxon>Strongylus</taxon>
    </lineage>
</organism>
<name>A0A3P7K4A2_STRVU</name>
<dbReference type="Gene3D" id="3.90.550.10">
    <property type="entry name" value="Spore Coat Polysaccharide Biosynthesis Protein SpsA, Chain A"/>
    <property type="match status" value="1"/>
</dbReference>
<dbReference type="AlphaFoldDB" id="A0A3P7K4A2"/>
<dbReference type="EMBL" id="UYYB01121850">
    <property type="protein sequence ID" value="VDM83227.1"/>
    <property type="molecule type" value="Genomic_DNA"/>
</dbReference>
<accession>A0A3P7K4A2</accession>
<evidence type="ECO:0000313" key="1">
    <source>
        <dbReference type="EMBL" id="VDM83227.1"/>
    </source>
</evidence>
<reference evidence="1 2" key="1">
    <citation type="submission" date="2018-11" db="EMBL/GenBank/DDBJ databases">
        <authorList>
            <consortium name="Pathogen Informatics"/>
        </authorList>
    </citation>
    <scope>NUCLEOTIDE SEQUENCE [LARGE SCALE GENOMIC DNA]</scope>
</reference>
<evidence type="ECO:0000313" key="2">
    <source>
        <dbReference type="Proteomes" id="UP000270094"/>
    </source>
</evidence>
<sequence length="81" mass="9145">MNIEIRELVGSVCLDKGSPRVTEYSELGAELAERRADDGRLLFCAGSIANHLYSLEFLERFELFECFKAEMCNHLKTIGTS</sequence>